<evidence type="ECO:0000256" key="7">
    <source>
        <dbReference type="ARBA" id="ARBA00023157"/>
    </source>
</evidence>
<dbReference type="PANTHER" id="PTHR12207">
    <property type="entry name" value="V-SET AND TRANSMEMBRANE DOMAIN-CONTAINING PROTEIN"/>
    <property type="match status" value="1"/>
</dbReference>
<dbReference type="EMBL" id="AFYH01049523">
    <property type="status" value="NOT_ANNOTATED_CDS"/>
    <property type="molecule type" value="Genomic_DNA"/>
</dbReference>
<dbReference type="FunFam" id="2.60.40.10:FF:000491">
    <property type="entry name" value="Immunoglobulin superfamily, member 3"/>
    <property type="match status" value="2"/>
</dbReference>
<feature type="domain" description="Ig-like" evidence="11">
    <location>
        <begin position="303"/>
        <end position="394"/>
    </location>
</feature>
<dbReference type="CDD" id="cd00099">
    <property type="entry name" value="IgV"/>
    <property type="match status" value="3"/>
</dbReference>
<keyword evidence="13" id="KW-1185">Reference proteome</keyword>
<reference evidence="13" key="1">
    <citation type="submission" date="2011-08" db="EMBL/GenBank/DDBJ databases">
        <title>The draft genome of Latimeria chalumnae.</title>
        <authorList>
            <person name="Di Palma F."/>
            <person name="Alfoldi J."/>
            <person name="Johnson J."/>
            <person name="Berlin A."/>
            <person name="Gnerre S."/>
            <person name="Jaffe D."/>
            <person name="MacCallum I."/>
            <person name="Young S."/>
            <person name="Walker B.J."/>
            <person name="Lander E."/>
            <person name="Lindblad-Toh K."/>
        </authorList>
    </citation>
    <scope>NUCLEOTIDE SEQUENCE [LARGE SCALE GENOMIC DNA]</scope>
    <source>
        <strain evidence="13">Wild caught</strain>
    </source>
</reference>
<feature type="chain" id="PRO_5003580391" evidence="10">
    <location>
        <begin position="29"/>
        <end position="1175"/>
    </location>
</feature>
<dbReference type="FunFam" id="2.60.40.10:FF:000674">
    <property type="entry name" value="Immunoglobulin superfamily member 3"/>
    <property type="match status" value="1"/>
</dbReference>
<dbReference type="Gene3D" id="2.60.40.10">
    <property type="entry name" value="Immunoglobulins"/>
    <property type="match status" value="8"/>
</dbReference>
<dbReference type="AlphaFoldDB" id="H3B0S4"/>
<evidence type="ECO:0000256" key="10">
    <source>
        <dbReference type="SAM" id="SignalP"/>
    </source>
</evidence>
<evidence type="ECO:0000256" key="4">
    <source>
        <dbReference type="ARBA" id="ARBA00022737"/>
    </source>
</evidence>
<reference evidence="12" key="2">
    <citation type="submission" date="2025-08" db="UniProtKB">
        <authorList>
            <consortium name="Ensembl"/>
        </authorList>
    </citation>
    <scope>IDENTIFICATION</scope>
</reference>
<dbReference type="STRING" id="7897.ENSLACP00000015495"/>
<feature type="transmembrane region" description="Helical" evidence="9">
    <location>
        <begin position="1106"/>
        <end position="1128"/>
    </location>
</feature>
<evidence type="ECO:0000256" key="2">
    <source>
        <dbReference type="ARBA" id="ARBA00022692"/>
    </source>
</evidence>
<dbReference type="Bgee" id="ENSLACG00000013643">
    <property type="expression patterns" value="Expressed in pharyngeal gill and 2 other cell types or tissues"/>
</dbReference>
<dbReference type="InParanoid" id="H3B0S4"/>
<evidence type="ECO:0000256" key="5">
    <source>
        <dbReference type="ARBA" id="ARBA00022989"/>
    </source>
</evidence>
<dbReference type="InterPro" id="IPR013783">
    <property type="entry name" value="Ig-like_fold"/>
</dbReference>
<feature type="domain" description="Ig-like" evidence="11">
    <location>
        <begin position="152"/>
        <end position="271"/>
    </location>
</feature>
<feature type="domain" description="Ig-like" evidence="11">
    <location>
        <begin position="21"/>
        <end position="149"/>
    </location>
</feature>
<dbReference type="PANTHER" id="PTHR12207:SF21">
    <property type="entry name" value="IMMUNOGLOBULIN SUPERFAMILY MEMBER 3"/>
    <property type="match status" value="1"/>
</dbReference>
<dbReference type="EMBL" id="AFYH01049525">
    <property type="status" value="NOT_ANNOTATED_CDS"/>
    <property type="molecule type" value="Genomic_DNA"/>
</dbReference>
<dbReference type="InterPro" id="IPR003599">
    <property type="entry name" value="Ig_sub"/>
</dbReference>
<dbReference type="eggNOG" id="ENOG502QRRB">
    <property type="taxonomic scope" value="Eukaryota"/>
</dbReference>
<dbReference type="Ensembl" id="ENSLACT00000015603.2">
    <property type="protein sequence ID" value="ENSLACP00000015495.2"/>
    <property type="gene ID" value="ENSLACG00000013643.2"/>
</dbReference>
<dbReference type="EMBL" id="AFYH01049524">
    <property type="status" value="NOT_ANNOTATED_CDS"/>
    <property type="molecule type" value="Genomic_DNA"/>
</dbReference>
<evidence type="ECO:0000259" key="11">
    <source>
        <dbReference type="PROSITE" id="PS50835"/>
    </source>
</evidence>
<reference evidence="12" key="3">
    <citation type="submission" date="2025-09" db="UniProtKB">
        <authorList>
            <consortium name="Ensembl"/>
        </authorList>
    </citation>
    <scope>IDENTIFICATION</scope>
</reference>
<dbReference type="GeneTree" id="ENSGT00940000155177"/>
<dbReference type="FunCoup" id="H3B0S4">
    <property type="interactions" value="346"/>
</dbReference>
<keyword evidence="2 9" id="KW-0812">Transmembrane</keyword>
<feature type="domain" description="Ig-like" evidence="11">
    <location>
        <begin position="820"/>
        <end position="952"/>
    </location>
</feature>
<name>H3B0S4_LATCH</name>
<feature type="signal peptide" evidence="10">
    <location>
        <begin position="1"/>
        <end position="28"/>
    </location>
</feature>
<dbReference type="EMBL" id="AFYH01049526">
    <property type="status" value="NOT_ANNOTATED_CDS"/>
    <property type="molecule type" value="Genomic_DNA"/>
</dbReference>
<feature type="domain" description="Ig-like" evidence="11">
    <location>
        <begin position="414"/>
        <end position="521"/>
    </location>
</feature>
<dbReference type="SMART" id="SM00406">
    <property type="entry name" value="IGv"/>
    <property type="match status" value="4"/>
</dbReference>
<evidence type="ECO:0000256" key="1">
    <source>
        <dbReference type="ARBA" id="ARBA00004479"/>
    </source>
</evidence>
<keyword evidence="8" id="KW-0393">Immunoglobulin domain</keyword>
<dbReference type="Pfam" id="PF07686">
    <property type="entry name" value="V-set"/>
    <property type="match status" value="6"/>
</dbReference>
<dbReference type="HOGENOM" id="CLU_005187_0_0_1"/>
<dbReference type="GO" id="GO:0016020">
    <property type="term" value="C:membrane"/>
    <property type="evidence" value="ECO:0007669"/>
    <property type="project" value="UniProtKB-SubCell"/>
</dbReference>
<keyword evidence="6 9" id="KW-0472">Membrane</keyword>
<evidence type="ECO:0000256" key="9">
    <source>
        <dbReference type="SAM" id="Phobius"/>
    </source>
</evidence>
<dbReference type="EMBL" id="AFYH01049531">
    <property type="status" value="NOT_ANNOTATED_CDS"/>
    <property type="molecule type" value="Genomic_DNA"/>
</dbReference>
<feature type="domain" description="Ig-like" evidence="11">
    <location>
        <begin position="956"/>
        <end position="1078"/>
    </location>
</feature>
<evidence type="ECO:0000256" key="6">
    <source>
        <dbReference type="ARBA" id="ARBA00023136"/>
    </source>
</evidence>
<gene>
    <name evidence="12" type="primary">IGSF3</name>
</gene>
<dbReference type="EMBL" id="AFYH01049527">
    <property type="status" value="NOT_ANNOTATED_CDS"/>
    <property type="molecule type" value="Genomic_DNA"/>
</dbReference>
<dbReference type="EMBL" id="AFYH01049530">
    <property type="status" value="NOT_ANNOTATED_CDS"/>
    <property type="molecule type" value="Genomic_DNA"/>
</dbReference>
<evidence type="ECO:0000313" key="13">
    <source>
        <dbReference type="Proteomes" id="UP000008672"/>
    </source>
</evidence>
<dbReference type="SMART" id="SM00408">
    <property type="entry name" value="IGc2"/>
    <property type="match status" value="4"/>
</dbReference>
<dbReference type="InterPro" id="IPR003598">
    <property type="entry name" value="Ig_sub2"/>
</dbReference>
<comment type="subcellular location">
    <subcellularLocation>
        <location evidence="1">Membrane</location>
        <topology evidence="1">Single-pass type I membrane protein</topology>
    </subcellularLocation>
</comment>
<dbReference type="InterPro" id="IPR051102">
    <property type="entry name" value="IgSF_V-set/TM_domain"/>
</dbReference>
<dbReference type="OrthoDB" id="9890427at2759"/>
<feature type="domain" description="Ig-like" evidence="11">
    <location>
        <begin position="684"/>
        <end position="810"/>
    </location>
</feature>
<sequence length="1175" mass="133545">MKIQLVRGVKMVCLLWYLSLPLLGVISAQRMVTVQSGRLYRTEGSHITIWCNVTGYKGSSEQNFEWSVYLTESPDREVKIISTSNPHYAYAVYDARVRNKEIYIERVSGDSVLLHITNLQPRDQGEYECYTPNTDPTYLGTYSAKMNLSVIPDTLSVMSVPQTLNDVEGESLELTCEVSKKTSQHTHLSVTWNLQKGDQTVQVISLSRDFVLRPGSSYAQRYASGNIRLDKTGRTAYKLTIYKLQPSDQGKFYCEAAEWIQDPDESWFSMTKKTAEKTAVNVQATDREFSVRVDTEKRFYMTGEALELKCVIEAQNAANRFFTISWSFNSTPIAVVRSNAILTVNGEYALREQTGQMKVGKESDTLYVLKFQWVRPEDSGKYNCRVTEQEKTVTGELLDKDSKRSKNTHINVQPFKSSIIVSMASDTTTVLEGDTLQFTCNVRKLSRTRNRLAVAWQQIDKQNRRNDIIQLDKGGVLQVGPSYRERGAHGDVRMERVRLDSFTLRIYNTLETDEGQYECRVIEWFQEPDGNWQKIGEHFDTTAVSVTPLESGFSVTAISRTPGVTYNDSFDLQCIIKPRYPSRVPVSVTWRFQPSDATEFHDLVTFSRDAAIQWGDWHPNFRTKSTVEKAAADSNVRLSISRASDMESGKYQCAAEVWRRKSDNSWVKLVNTSSNQLEIKVSRPASKLQVSKSKRSLTLLENDPILLNCSVLSQTSPESRFSVLWYAQKSADAAAKLLLKVNPASAFEYGTYAEEEGLKGRLQFERSSAGTYSLTVQKAHTSDSGSYYCHVEEWLLNPNSIWYKLAEEVSGLAEVTVKQPDNNLQVSKVDNNFTVVENDTINMECVISNRTRPDSQISVEWFVRKPDQTEEQPLIKLKRNSVLELKVSAGQDLLKERLQFERPSTQLYSLILQRAEVLDSGSYYCRVEEWLLDPAKVWYKRAEDTSGQVVVTVQRPEIALEIDGAESNLTVKEKGMFQLHCNVLASSSKQSHFAVTWYTLNTQHGSQEAEKEEVFSISHDSMFRYGSGSRQDRLQFKRPSPDVYSLMIQRAEPGDSGTYICQVQEWLQDPRNNWYTLTERESGLTVVTVQHTGSSLQSVICSNDSLFYFVFFYPFPIFGILIITILLVRYRGRGASKSSEGKNGVPLLWIKEPHLNYSPTCMEPPSLAIHPGSME</sequence>
<dbReference type="EMBL" id="AFYH01049522">
    <property type="status" value="NOT_ANNOTATED_CDS"/>
    <property type="molecule type" value="Genomic_DNA"/>
</dbReference>
<dbReference type="SUPFAM" id="SSF48726">
    <property type="entry name" value="Immunoglobulin"/>
    <property type="match status" value="8"/>
</dbReference>
<evidence type="ECO:0000256" key="3">
    <source>
        <dbReference type="ARBA" id="ARBA00022729"/>
    </source>
</evidence>
<accession>H3B0S4</accession>
<proteinExistence type="predicted"/>
<dbReference type="Proteomes" id="UP000008672">
    <property type="component" value="Unassembled WGS sequence"/>
</dbReference>
<keyword evidence="4" id="KW-0677">Repeat</keyword>
<evidence type="ECO:0000313" key="12">
    <source>
        <dbReference type="Ensembl" id="ENSLACP00000015495.2"/>
    </source>
</evidence>
<keyword evidence="3 10" id="KW-0732">Signal</keyword>
<keyword evidence="5 9" id="KW-1133">Transmembrane helix</keyword>
<feature type="domain" description="Ig-like" evidence="11">
    <location>
        <begin position="548"/>
        <end position="656"/>
    </location>
</feature>
<dbReference type="OMA" id="PVSVVWQ"/>
<protein>
    <submittedName>
        <fullName evidence="12">Immunoglobulin superfamily member 3</fullName>
    </submittedName>
</protein>
<dbReference type="KEGG" id="lcm:102364608"/>
<dbReference type="FunFam" id="2.60.40.10:FF:000191">
    <property type="entry name" value="Immunoglobulin superfamily member 3"/>
    <property type="match status" value="1"/>
</dbReference>
<evidence type="ECO:0000256" key="8">
    <source>
        <dbReference type="ARBA" id="ARBA00023319"/>
    </source>
</evidence>
<organism evidence="12 13">
    <name type="scientific">Latimeria chalumnae</name>
    <name type="common">Coelacanth</name>
    <dbReference type="NCBI Taxonomy" id="7897"/>
    <lineage>
        <taxon>Eukaryota</taxon>
        <taxon>Metazoa</taxon>
        <taxon>Chordata</taxon>
        <taxon>Craniata</taxon>
        <taxon>Vertebrata</taxon>
        <taxon>Euteleostomi</taxon>
        <taxon>Coelacanthiformes</taxon>
        <taxon>Coelacanthidae</taxon>
        <taxon>Latimeria</taxon>
    </lineage>
</organism>
<dbReference type="SMART" id="SM00409">
    <property type="entry name" value="IG"/>
    <property type="match status" value="8"/>
</dbReference>
<dbReference type="EMBL" id="AFYH01049528">
    <property type="status" value="NOT_ANNOTATED_CDS"/>
    <property type="molecule type" value="Genomic_DNA"/>
</dbReference>
<dbReference type="EMBL" id="AFYH01049529">
    <property type="status" value="NOT_ANNOTATED_CDS"/>
    <property type="molecule type" value="Genomic_DNA"/>
</dbReference>
<dbReference type="PROSITE" id="PS50835">
    <property type="entry name" value="IG_LIKE"/>
    <property type="match status" value="8"/>
</dbReference>
<dbReference type="InterPro" id="IPR013106">
    <property type="entry name" value="Ig_V-set"/>
</dbReference>
<dbReference type="InterPro" id="IPR036179">
    <property type="entry name" value="Ig-like_dom_sf"/>
</dbReference>
<dbReference type="InterPro" id="IPR007110">
    <property type="entry name" value="Ig-like_dom"/>
</dbReference>
<keyword evidence="7" id="KW-1015">Disulfide bond</keyword>